<dbReference type="Proteomes" id="UP000604475">
    <property type="component" value="Unassembled WGS sequence"/>
</dbReference>
<proteinExistence type="predicted"/>
<evidence type="ECO:0000313" key="4">
    <source>
        <dbReference type="Proteomes" id="UP000604475"/>
    </source>
</evidence>
<keyword evidence="1" id="KW-0812">Transmembrane</keyword>
<keyword evidence="1" id="KW-0472">Membrane</keyword>
<feature type="chain" id="PRO_5037872904" description="Integral membrane protein" evidence="2">
    <location>
        <begin position="25"/>
        <end position="126"/>
    </location>
</feature>
<comment type="caution">
    <text evidence="3">The sequence shown here is derived from an EMBL/GenBank/DDBJ whole genome shotgun (WGS) entry which is preliminary data.</text>
</comment>
<sequence length="126" mass="13161">MASGPGRLLVAVYAVFALAATARAAVQMITKFDEAPVAYLLSAFAGVVYIVATVGLTRSSAGGRRVAGVACAVELTGVLTVGTLSLVDRGLFPDEAVWSAYGQGYFFLPAALPILGLWWLRHTARS</sequence>
<evidence type="ECO:0008006" key="5">
    <source>
        <dbReference type="Google" id="ProtNLM"/>
    </source>
</evidence>
<keyword evidence="2" id="KW-0732">Signal</keyword>
<dbReference type="EMBL" id="JAEACQ010000395">
    <property type="protein sequence ID" value="MBL7633715.1"/>
    <property type="molecule type" value="Genomic_DNA"/>
</dbReference>
<organism evidence="3 4">
    <name type="scientific">Frankia nepalensis</name>
    <dbReference type="NCBI Taxonomy" id="1836974"/>
    <lineage>
        <taxon>Bacteria</taxon>
        <taxon>Bacillati</taxon>
        <taxon>Actinomycetota</taxon>
        <taxon>Actinomycetes</taxon>
        <taxon>Frankiales</taxon>
        <taxon>Frankiaceae</taxon>
        <taxon>Frankia</taxon>
    </lineage>
</organism>
<feature type="transmembrane region" description="Helical" evidence="1">
    <location>
        <begin position="98"/>
        <end position="120"/>
    </location>
</feature>
<feature type="transmembrane region" description="Helical" evidence="1">
    <location>
        <begin position="34"/>
        <end position="54"/>
    </location>
</feature>
<feature type="signal peptide" evidence="2">
    <location>
        <begin position="1"/>
        <end position="24"/>
    </location>
</feature>
<keyword evidence="1" id="KW-1133">Transmembrane helix</keyword>
<gene>
    <name evidence="3" type="ORF">I7412_42520</name>
</gene>
<evidence type="ECO:0000313" key="3">
    <source>
        <dbReference type="EMBL" id="MBL7633715.1"/>
    </source>
</evidence>
<reference evidence="3" key="1">
    <citation type="submission" date="2020-12" db="EMBL/GenBank/DDBJ databases">
        <title>Genomic characterization of non-nitrogen-fixing Frankia strains.</title>
        <authorList>
            <person name="Carlos-Shanley C."/>
            <person name="Guerra T."/>
            <person name="Hahn D."/>
        </authorList>
    </citation>
    <scope>NUCLEOTIDE SEQUENCE</scope>
    <source>
        <strain evidence="3">CN6</strain>
    </source>
</reference>
<accession>A0A937RRP4</accession>
<evidence type="ECO:0000256" key="2">
    <source>
        <dbReference type="SAM" id="SignalP"/>
    </source>
</evidence>
<protein>
    <recommendedName>
        <fullName evidence="5">Integral membrane protein</fullName>
    </recommendedName>
</protein>
<feature type="transmembrane region" description="Helical" evidence="1">
    <location>
        <begin position="66"/>
        <end position="86"/>
    </location>
</feature>
<name>A0A937RRP4_9ACTN</name>
<dbReference type="AlphaFoldDB" id="A0A937RRP4"/>
<evidence type="ECO:0000256" key="1">
    <source>
        <dbReference type="SAM" id="Phobius"/>
    </source>
</evidence>
<keyword evidence="4" id="KW-1185">Reference proteome</keyword>